<evidence type="ECO:0000256" key="4">
    <source>
        <dbReference type="ARBA" id="ARBA00022989"/>
    </source>
</evidence>
<evidence type="ECO:0000256" key="3">
    <source>
        <dbReference type="ARBA" id="ARBA00022692"/>
    </source>
</evidence>
<keyword evidence="3 6" id="KW-0812">Transmembrane</keyword>
<reference evidence="8 9" key="1">
    <citation type="submission" date="2015-07" db="EMBL/GenBank/DDBJ databases">
        <title>Genome sequencing of Kibdelosporangium phytohabitans.</title>
        <authorList>
            <person name="Qin S."/>
            <person name="Xing K."/>
        </authorList>
    </citation>
    <scope>NUCLEOTIDE SEQUENCE [LARGE SCALE GENOMIC DNA]</scope>
    <source>
        <strain evidence="8 9">KLBMP1111</strain>
    </source>
</reference>
<name>A0A0N9I4R5_9PSEU</name>
<feature type="transmembrane region" description="Helical" evidence="6">
    <location>
        <begin position="200"/>
        <end position="218"/>
    </location>
</feature>
<feature type="transmembrane region" description="Helical" evidence="6">
    <location>
        <begin position="129"/>
        <end position="151"/>
    </location>
</feature>
<feature type="transmembrane region" description="Helical" evidence="6">
    <location>
        <begin position="230"/>
        <end position="253"/>
    </location>
</feature>
<evidence type="ECO:0000256" key="2">
    <source>
        <dbReference type="ARBA" id="ARBA00022475"/>
    </source>
</evidence>
<evidence type="ECO:0000259" key="7">
    <source>
        <dbReference type="PROSITE" id="PS50850"/>
    </source>
</evidence>
<feature type="transmembrane region" description="Helical" evidence="6">
    <location>
        <begin position="157"/>
        <end position="179"/>
    </location>
</feature>
<dbReference type="GO" id="GO:0005886">
    <property type="term" value="C:plasma membrane"/>
    <property type="evidence" value="ECO:0007669"/>
    <property type="project" value="UniProtKB-SubCell"/>
</dbReference>
<feature type="transmembrane region" description="Helical" evidence="6">
    <location>
        <begin position="284"/>
        <end position="310"/>
    </location>
</feature>
<keyword evidence="5 6" id="KW-0472">Membrane</keyword>
<feature type="transmembrane region" description="Helical" evidence="6">
    <location>
        <begin position="322"/>
        <end position="340"/>
    </location>
</feature>
<evidence type="ECO:0000313" key="8">
    <source>
        <dbReference type="EMBL" id="ALG15034.1"/>
    </source>
</evidence>
<keyword evidence="9" id="KW-1185">Reference proteome</keyword>
<organism evidence="8 9">
    <name type="scientific">Kibdelosporangium phytohabitans</name>
    <dbReference type="NCBI Taxonomy" id="860235"/>
    <lineage>
        <taxon>Bacteria</taxon>
        <taxon>Bacillati</taxon>
        <taxon>Actinomycetota</taxon>
        <taxon>Actinomycetes</taxon>
        <taxon>Pseudonocardiales</taxon>
        <taxon>Pseudonocardiaceae</taxon>
        <taxon>Kibdelosporangium</taxon>
    </lineage>
</organism>
<dbReference type="Gene3D" id="1.20.1250.20">
    <property type="entry name" value="MFS general substrate transporter like domains"/>
    <property type="match status" value="1"/>
</dbReference>
<proteinExistence type="predicted"/>
<keyword evidence="2" id="KW-1003">Cell membrane</keyword>
<evidence type="ECO:0000313" key="9">
    <source>
        <dbReference type="Proteomes" id="UP000063699"/>
    </source>
</evidence>
<dbReference type="InterPro" id="IPR036259">
    <property type="entry name" value="MFS_trans_sf"/>
</dbReference>
<accession>A0A0N9I4R5</accession>
<evidence type="ECO:0000256" key="1">
    <source>
        <dbReference type="ARBA" id="ARBA00004651"/>
    </source>
</evidence>
<dbReference type="Proteomes" id="UP000063699">
    <property type="component" value="Chromosome"/>
</dbReference>
<dbReference type="InterPro" id="IPR020846">
    <property type="entry name" value="MFS_dom"/>
</dbReference>
<dbReference type="GO" id="GO:0022857">
    <property type="term" value="F:transmembrane transporter activity"/>
    <property type="evidence" value="ECO:0007669"/>
    <property type="project" value="InterPro"/>
</dbReference>
<feature type="transmembrane region" description="Helical" evidence="6">
    <location>
        <begin position="47"/>
        <end position="64"/>
    </location>
</feature>
<evidence type="ECO:0000256" key="6">
    <source>
        <dbReference type="SAM" id="Phobius"/>
    </source>
</evidence>
<dbReference type="STRING" id="860235.AOZ06_24690"/>
<protein>
    <submittedName>
        <fullName evidence="8">MFS transporter</fullName>
    </submittedName>
</protein>
<dbReference type="EMBL" id="CP012752">
    <property type="protein sequence ID" value="ALG15034.1"/>
    <property type="molecule type" value="Genomic_DNA"/>
</dbReference>
<dbReference type="PROSITE" id="PS50850">
    <property type="entry name" value="MFS"/>
    <property type="match status" value="1"/>
</dbReference>
<sequence>MPLRALLALTLTVLLGCLTEVLPAGLLLGMSEDLGVSPSTTGQLVTVYAITTAITAIPLTAVTSRSPRKRVLVALVLGFVVTNVVIAVSPWYEVILGARVVSGAVTGVMWSLVAVYAMRIAPPALAGRALAVAMAGTPVGFAAGVPAGTVLGDLVGWRWSFAAMAVIAVPLLFWVLAVVPAVAAEPTGAVRTAVPAMRPVLVMVFVYSLGHNVLYTYLGPVLARIGRETLLSTVLLAFGAAAVCGIAAVGSALDRYPRAVLCGCSALTACGIALLALSGSVVTVLLACVLWGLAFGGAPTAFQAVTALVAGRHADRAQSLTIAAWNGAVAGGAASGGVILDHFAPALPWTAAALLAVPLLAAMKLSLPTGVPGELVSDLSGKLR</sequence>
<gene>
    <name evidence="8" type="ORF">AOZ06_24690</name>
</gene>
<dbReference type="KEGG" id="kphy:AOZ06_24690"/>
<dbReference type="PANTHER" id="PTHR43124">
    <property type="entry name" value="PURINE EFFLUX PUMP PBUE"/>
    <property type="match status" value="1"/>
</dbReference>
<dbReference type="SUPFAM" id="SSF103473">
    <property type="entry name" value="MFS general substrate transporter"/>
    <property type="match status" value="1"/>
</dbReference>
<feature type="transmembrane region" description="Helical" evidence="6">
    <location>
        <begin position="98"/>
        <end position="117"/>
    </location>
</feature>
<dbReference type="Pfam" id="PF07690">
    <property type="entry name" value="MFS_1"/>
    <property type="match status" value="1"/>
</dbReference>
<dbReference type="InterPro" id="IPR050189">
    <property type="entry name" value="MFS_Efflux_Transporters"/>
</dbReference>
<keyword evidence="4 6" id="KW-1133">Transmembrane helix</keyword>
<feature type="domain" description="Major facilitator superfamily (MFS) profile" evidence="7">
    <location>
        <begin position="5"/>
        <end position="370"/>
    </location>
</feature>
<dbReference type="AlphaFoldDB" id="A0A0N9I4R5"/>
<evidence type="ECO:0000256" key="5">
    <source>
        <dbReference type="ARBA" id="ARBA00023136"/>
    </source>
</evidence>
<feature type="transmembrane region" description="Helical" evidence="6">
    <location>
        <begin position="260"/>
        <end position="278"/>
    </location>
</feature>
<comment type="subcellular location">
    <subcellularLocation>
        <location evidence="1">Cell membrane</location>
        <topology evidence="1">Multi-pass membrane protein</topology>
    </subcellularLocation>
</comment>
<dbReference type="PROSITE" id="PS51257">
    <property type="entry name" value="PROKAR_LIPOPROTEIN"/>
    <property type="match status" value="1"/>
</dbReference>
<dbReference type="PANTHER" id="PTHR43124:SF3">
    <property type="entry name" value="CHLORAMPHENICOL EFFLUX PUMP RV0191"/>
    <property type="match status" value="1"/>
</dbReference>
<dbReference type="CDD" id="cd17324">
    <property type="entry name" value="MFS_NepI_like"/>
    <property type="match status" value="1"/>
</dbReference>
<dbReference type="InterPro" id="IPR011701">
    <property type="entry name" value="MFS"/>
</dbReference>
<feature type="transmembrane region" description="Helical" evidence="6">
    <location>
        <begin position="71"/>
        <end position="92"/>
    </location>
</feature>